<reference evidence="2" key="2">
    <citation type="journal article" date="2023" name="Plant Pathol.">
        <title>Dismantling and reorganizing Pseudomonas marginalis sensu#lato.</title>
        <authorList>
            <person name="Sawada H."/>
            <person name="Fujikawa T."/>
            <person name="Satou M."/>
        </authorList>
    </citation>
    <scope>NUCLEOTIDE SEQUENCE</scope>
    <source>
        <strain evidence="2">MAFF 301350</strain>
    </source>
</reference>
<name>A0A9Q2XF75_9PSED</name>
<comment type="caution">
    <text evidence="2">The sequence shown here is derived from an EMBL/GenBank/DDBJ whole genome shotgun (WGS) entry which is preliminary data.</text>
</comment>
<reference evidence="2" key="1">
    <citation type="journal article" date="2022" name="Int. J. Syst. Evol. Microbiol.">
        <title>Pseudomonas aegrilactucae sp. nov. and Pseudomonas morbosilactucae sp. nov., pathogens causing bacterial rot of lettuce in Japan.</title>
        <authorList>
            <person name="Sawada H."/>
            <person name="Fujikawa T."/>
            <person name="Satou M."/>
        </authorList>
    </citation>
    <scope>NUCLEOTIDE SEQUENCE</scope>
    <source>
        <strain evidence="2">MAFF 301350</strain>
    </source>
</reference>
<dbReference type="EMBL" id="JAHTBI010000007">
    <property type="protein sequence ID" value="MBV6285816.1"/>
    <property type="molecule type" value="Genomic_DNA"/>
</dbReference>
<dbReference type="PANTHER" id="PTHR42993">
    <property type="entry name" value="MAOC-LIKE DEHYDRATASE DOMAIN-CONTAINING PROTEIN"/>
    <property type="match status" value="1"/>
</dbReference>
<sequence length="151" mass="16800">MPYVPVAELAQYVGKELGRSEWLTIDQARINLFAEATGDFQFIHVDPVKAAKTPFGSTIAHGFLTLSLIPKLMEDILVLPEGLKMVVNYGLDSVRFIQPVKVDARVRLKVDLSEVTEKKPGQWLLKATTTLEIEGEDKPAYIAEPLSLCFV</sequence>
<dbReference type="CDD" id="cd03450">
    <property type="entry name" value="NodN"/>
    <property type="match status" value="1"/>
</dbReference>
<feature type="domain" description="MaoC-like" evidence="1">
    <location>
        <begin position="11"/>
        <end position="119"/>
    </location>
</feature>
<dbReference type="RefSeq" id="WP_217973361.1">
    <property type="nucleotide sequence ID" value="NZ_JAHTBI010000007.1"/>
</dbReference>
<dbReference type="Pfam" id="PF01575">
    <property type="entry name" value="MaoC_dehydratas"/>
    <property type="match status" value="1"/>
</dbReference>
<proteinExistence type="predicted"/>
<evidence type="ECO:0000313" key="3">
    <source>
        <dbReference type="Proteomes" id="UP001106592"/>
    </source>
</evidence>
<keyword evidence="3" id="KW-1185">Reference proteome</keyword>
<dbReference type="InterPro" id="IPR002539">
    <property type="entry name" value="MaoC-like_dom"/>
</dbReference>
<gene>
    <name evidence="2" type="ORF">KUO17_01930</name>
</gene>
<dbReference type="AlphaFoldDB" id="A0A9Q2XF75"/>
<protein>
    <submittedName>
        <fullName evidence="2">MaoC family dehydratase</fullName>
    </submittedName>
</protein>
<dbReference type="Proteomes" id="UP001106592">
    <property type="component" value="Unassembled WGS sequence"/>
</dbReference>
<evidence type="ECO:0000259" key="1">
    <source>
        <dbReference type="Pfam" id="PF01575"/>
    </source>
</evidence>
<evidence type="ECO:0000313" key="2">
    <source>
        <dbReference type="EMBL" id="MBV6285816.1"/>
    </source>
</evidence>
<dbReference type="InterPro" id="IPR039375">
    <property type="entry name" value="NodN-like"/>
</dbReference>
<accession>A0A9Q2XF75</accession>
<dbReference type="PANTHER" id="PTHR42993:SF1">
    <property type="entry name" value="MAOC-LIKE DEHYDRATASE DOMAIN-CONTAINING PROTEIN"/>
    <property type="match status" value="1"/>
</dbReference>
<organism evidence="2 3">
    <name type="scientific">Pseudomonas aegrilactucae</name>
    <dbReference type="NCBI Taxonomy" id="2854028"/>
    <lineage>
        <taxon>Bacteria</taxon>
        <taxon>Pseudomonadati</taxon>
        <taxon>Pseudomonadota</taxon>
        <taxon>Gammaproteobacteria</taxon>
        <taxon>Pseudomonadales</taxon>
        <taxon>Pseudomonadaceae</taxon>
        <taxon>Pseudomonas</taxon>
    </lineage>
</organism>